<keyword evidence="3" id="KW-0479">Metal-binding</keyword>
<evidence type="ECO:0000256" key="2">
    <source>
        <dbReference type="ARBA" id="ARBA00006787"/>
    </source>
</evidence>
<comment type="caution">
    <text evidence="9">The sequence shown here is derived from an EMBL/GenBank/DDBJ whole genome shotgun (WGS) entry which is preliminary data.</text>
</comment>
<dbReference type="GO" id="GO:0046872">
    <property type="term" value="F:metal ion binding"/>
    <property type="evidence" value="ECO:0007669"/>
    <property type="project" value="UniProtKB-KW"/>
</dbReference>
<evidence type="ECO:0000256" key="6">
    <source>
        <dbReference type="ARBA" id="ARBA00023004"/>
    </source>
</evidence>
<dbReference type="InterPro" id="IPR004294">
    <property type="entry name" value="Carotenoid_Oase"/>
</dbReference>
<dbReference type="Proteomes" id="UP001604336">
    <property type="component" value="Unassembled WGS sequence"/>
</dbReference>
<comment type="cofactor">
    <cofactor evidence="1">
        <name>Fe(2+)</name>
        <dbReference type="ChEBI" id="CHEBI:29033"/>
    </cofactor>
</comment>
<dbReference type="EC" id="1.14.99.n4" evidence="7"/>
<evidence type="ECO:0000256" key="8">
    <source>
        <dbReference type="ARBA" id="ARBA00048709"/>
    </source>
</evidence>
<evidence type="ECO:0000256" key="4">
    <source>
        <dbReference type="ARBA" id="ARBA00022964"/>
    </source>
</evidence>
<keyword evidence="5" id="KW-0560">Oxidoreductase</keyword>
<keyword evidence="10" id="KW-1185">Reference proteome</keyword>
<dbReference type="GO" id="GO:0051213">
    <property type="term" value="F:dioxygenase activity"/>
    <property type="evidence" value="ECO:0007669"/>
    <property type="project" value="UniProtKB-KW"/>
</dbReference>
<proteinExistence type="inferred from homology"/>
<keyword evidence="4" id="KW-0223">Dioxygenase</keyword>
<sequence length="203" mass="22808">MGLQVEDVERTEDGVVAVEPKPSKGLTSMAIDWLEWLFVKLMHDSKQPLHYLSGNFAPVDETPPFKDLPVIGHLPECLNGEFVRVGPNHKFAPVAGCHWFDGDGMIHGMRIKNGKATYVSRYVKTSRLKQEEFYGRAMFMKFGDLKGMFGLVMVNMQILRAKLKALDMSYGNGTANTALAYHHGKLLALCETDKPCKLFIFIL</sequence>
<dbReference type="Pfam" id="PF03055">
    <property type="entry name" value="RPE65"/>
    <property type="match status" value="1"/>
</dbReference>
<evidence type="ECO:0000256" key="5">
    <source>
        <dbReference type="ARBA" id="ARBA00023002"/>
    </source>
</evidence>
<dbReference type="PANTHER" id="PTHR10543">
    <property type="entry name" value="BETA-CAROTENE DIOXYGENASE"/>
    <property type="match status" value="1"/>
</dbReference>
<dbReference type="PANTHER" id="PTHR10543:SF89">
    <property type="entry name" value="CAROTENOID 9,10(9',10')-CLEAVAGE DIOXYGENASE 1"/>
    <property type="match status" value="1"/>
</dbReference>
<evidence type="ECO:0000256" key="1">
    <source>
        <dbReference type="ARBA" id="ARBA00001954"/>
    </source>
</evidence>
<dbReference type="EMBL" id="JBFOLK010000014">
    <property type="protein sequence ID" value="KAL2461247.1"/>
    <property type="molecule type" value="Genomic_DNA"/>
</dbReference>
<keyword evidence="6" id="KW-0408">Iron</keyword>
<comment type="similarity">
    <text evidence="2">Belongs to the carotenoid oxygenase family.</text>
</comment>
<protein>
    <recommendedName>
        <fullName evidence="7">carotenoid 9,10-dioxygenase</fullName>
        <ecNumber evidence="7">1.14.99.n4</ecNumber>
    </recommendedName>
</protein>
<organism evidence="9 10">
    <name type="scientific">Abeliophyllum distichum</name>
    <dbReference type="NCBI Taxonomy" id="126358"/>
    <lineage>
        <taxon>Eukaryota</taxon>
        <taxon>Viridiplantae</taxon>
        <taxon>Streptophyta</taxon>
        <taxon>Embryophyta</taxon>
        <taxon>Tracheophyta</taxon>
        <taxon>Spermatophyta</taxon>
        <taxon>Magnoliopsida</taxon>
        <taxon>eudicotyledons</taxon>
        <taxon>Gunneridae</taxon>
        <taxon>Pentapetalae</taxon>
        <taxon>asterids</taxon>
        <taxon>lamiids</taxon>
        <taxon>Lamiales</taxon>
        <taxon>Oleaceae</taxon>
        <taxon>Forsythieae</taxon>
        <taxon>Abeliophyllum</taxon>
    </lineage>
</organism>
<accession>A0ABD1PBK4</accession>
<evidence type="ECO:0000313" key="9">
    <source>
        <dbReference type="EMBL" id="KAL2461247.1"/>
    </source>
</evidence>
<gene>
    <name evidence="9" type="ORF">Adt_44667</name>
</gene>
<evidence type="ECO:0000256" key="3">
    <source>
        <dbReference type="ARBA" id="ARBA00022723"/>
    </source>
</evidence>
<evidence type="ECO:0000313" key="10">
    <source>
        <dbReference type="Proteomes" id="UP001604336"/>
    </source>
</evidence>
<dbReference type="AlphaFoldDB" id="A0ABD1PBK4"/>
<name>A0ABD1PBK4_9LAMI</name>
<comment type="catalytic activity">
    <reaction evidence="8">
        <text>all-trans-zeaxanthin + 2 O2 = 4,9-dimethyldodeca-2,4,6,8,10-pentaenedial + 2 (3R)-hydroxy-beta-ionone</text>
        <dbReference type="Rhea" id="RHEA:26393"/>
        <dbReference type="ChEBI" id="CHEBI:15379"/>
        <dbReference type="ChEBI" id="CHEBI:27547"/>
        <dbReference type="ChEBI" id="CHEBI:53171"/>
        <dbReference type="ChEBI" id="CHEBI:53173"/>
        <dbReference type="EC" id="1.14.99.n4"/>
    </reaction>
</comment>
<reference evidence="10" key="1">
    <citation type="submission" date="2024-07" db="EMBL/GenBank/DDBJ databases">
        <title>Two chromosome-level genome assemblies of Korean endemic species Abeliophyllum distichum and Forsythia ovata (Oleaceae).</title>
        <authorList>
            <person name="Jang H."/>
        </authorList>
    </citation>
    <scope>NUCLEOTIDE SEQUENCE [LARGE SCALE GENOMIC DNA]</scope>
</reference>
<evidence type="ECO:0000256" key="7">
    <source>
        <dbReference type="ARBA" id="ARBA00039084"/>
    </source>
</evidence>